<organism evidence="2 3">
    <name type="scientific">Fictibacillus macauensis ZFHKF-1</name>
    <dbReference type="NCBI Taxonomy" id="1196324"/>
    <lineage>
        <taxon>Bacteria</taxon>
        <taxon>Bacillati</taxon>
        <taxon>Bacillota</taxon>
        <taxon>Bacilli</taxon>
        <taxon>Bacillales</taxon>
        <taxon>Fictibacillaceae</taxon>
        <taxon>Fictibacillus</taxon>
    </lineage>
</organism>
<keyword evidence="1" id="KW-0812">Transmembrane</keyword>
<comment type="caution">
    <text evidence="2">The sequence shown here is derived from an EMBL/GenBank/DDBJ whole genome shotgun (WGS) entry which is preliminary data.</text>
</comment>
<dbReference type="EMBL" id="AKKV01000020">
    <property type="protein sequence ID" value="EIT86749.1"/>
    <property type="molecule type" value="Genomic_DNA"/>
</dbReference>
<name>I8AM55_9BACL</name>
<evidence type="ECO:0000313" key="2">
    <source>
        <dbReference type="EMBL" id="EIT86749.1"/>
    </source>
</evidence>
<keyword evidence="1" id="KW-0472">Membrane</keyword>
<protein>
    <submittedName>
        <fullName evidence="2">Uncharacterized protein</fullName>
    </submittedName>
</protein>
<sequence>MKRKLIRDPLVVSLLTMIALYSIGFLWNLDFLHWHFHLQTSEPFQLNINASYGPFIAGIVAGFITERILKKRYDRLTA</sequence>
<feature type="transmembrane region" description="Helical" evidence="1">
    <location>
        <begin position="49"/>
        <end position="69"/>
    </location>
</feature>
<proteinExistence type="predicted"/>
<evidence type="ECO:0000313" key="3">
    <source>
        <dbReference type="Proteomes" id="UP000004080"/>
    </source>
</evidence>
<evidence type="ECO:0000256" key="1">
    <source>
        <dbReference type="SAM" id="Phobius"/>
    </source>
</evidence>
<dbReference type="OrthoDB" id="2888120at2"/>
<dbReference type="RefSeq" id="WP_007200944.1">
    <property type="nucleotide sequence ID" value="NZ_AKKV01000020.1"/>
</dbReference>
<gene>
    <name evidence="2" type="ORF">A374_04224</name>
</gene>
<dbReference type="AlphaFoldDB" id="I8AM55"/>
<keyword evidence="1" id="KW-1133">Transmembrane helix</keyword>
<reference evidence="2 3" key="1">
    <citation type="journal article" date="2012" name="J. Bacteriol.">
        <title>Genome of Bacillus macauensis ZFHKF-1, a Long-Chain-Forming Bacterium.</title>
        <authorList>
            <person name="Cai L."/>
            <person name="Zhang T."/>
        </authorList>
    </citation>
    <scope>NUCLEOTIDE SEQUENCE [LARGE SCALE GENOMIC DNA]</scope>
    <source>
        <strain evidence="2 3">ZFHKF-1</strain>
    </source>
</reference>
<dbReference type="Proteomes" id="UP000004080">
    <property type="component" value="Unassembled WGS sequence"/>
</dbReference>
<keyword evidence="3" id="KW-1185">Reference proteome</keyword>
<feature type="transmembrane region" description="Helical" evidence="1">
    <location>
        <begin position="12"/>
        <end position="29"/>
    </location>
</feature>
<accession>I8AM55</accession>
<dbReference type="STRING" id="1196324.A374_04224"/>